<evidence type="ECO:0000313" key="1">
    <source>
        <dbReference type="EMBL" id="ERM82025.1"/>
    </source>
</evidence>
<evidence type="ECO:0000313" key="2">
    <source>
        <dbReference type="Proteomes" id="UP000016843"/>
    </source>
</evidence>
<organism evidence="1 2">
    <name type="scientific">Rhodonellum psychrophilum GCM71 = DSM 17998</name>
    <dbReference type="NCBI Taxonomy" id="1123057"/>
    <lineage>
        <taxon>Bacteria</taxon>
        <taxon>Pseudomonadati</taxon>
        <taxon>Bacteroidota</taxon>
        <taxon>Cytophagia</taxon>
        <taxon>Cytophagales</taxon>
        <taxon>Cytophagaceae</taxon>
        <taxon>Rhodonellum</taxon>
    </lineage>
</organism>
<dbReference type="Proteomes" id="UP000016843">
    <property type="component" value="Unassembled WGS sequence"/>
</dbReference>
<proteinExistence type="predicted"/>
<dbReference type="EMBL" id="AWXR01000034">
    <property type="protein sequence ID" value="ERM82025.1"/>
    <property type="molecule type" value="Genomic_DNA"/>
</dbReference>
<comment type="caution">
    <text evidence="1">The sequence shown here is derived from an EMBL/GenBank/DDBJ whole genome shotgun (WGS) entry which is preliminary data.</text>
</comment>
<accession>U5BNA7</accession>
<dbReference type="AlphaFoldDB" id="U5BNA7"/>
<keyword evidence="2" id="KW-1185">Reference proteome</keyword>
<protein>
    <submittedName>
        <fullName evidence="1">Uncharacterized protein</fullName>
    </submittedName>
</protein>
<gene>
    <name evidence="1" type="ORF">P872_08585</name>
</gene>
<sequence>MIPLDLKCAIFKSNGTDQTYPLPKYQYPNSEPDLMGFQDF</sequence>
<reference evidence="1 2" key="1">
    <citation type="journal article" date="2013" name="Genome Announc.">
        <title>Draft Genome Sequence of the Psychrophilic and Alkaliphilic Rhodonellum psychrophilum Strain GCM71T.</title>
        <authorList>
            <person name="Hauptmann A.L."/>
            <person name="Glaring M.A."/>
            <person name="Hallin P.F."/>
            <person name="Prieme A."/>
            <person name="Stougaard P."/>
        </authorList>
    </citation>
    <scope>NUCLEOTIDE SEQUENCE [LARGE SCALE GENOMIC DNA]</scope>
    <source>
        <strain evidence="1 2">GCM71</strain>
    </source>
</reference>
<name>U5BNA7_9BACT</name>